<proteinExistence type="predicted"/>
<organism evidence="1 2">
    <name type="scientific">Pararge aegeria aegeria</name>
    <dbReference type="NCBI Taxonomy" id="348720"/>
    <lineage>
        <taxon>Eukaryota</taxon>
        <taxon>Metazoa</taxon>
        <taxon>Ecdysozoa</taxon>
        <taxon>Arthropoda</taxon>
        <taxon>Hexapoda</taxon>
        <taxon>Insecta</taxon>
        <taxon>Pterygota</taxon>
        <taxon>Neoptera</taxon>
        <taxon>Endopterygota</taxon>
        <taxon>Lepidoptera</taxon>
        <taxon>Glossata</taxon>
        <taxon>Ditrysia</taxon>
        <taxon>Papilionoidea</taxon>
        <taxon>Nymphalidae</taxon>
        <taxon>Satyrinae</taxon>
        <taxon>Satyrini</taxon>
        <taxon>Parargina</taxon>
        <taxon>Pararge</taxon>
    </lineage>
</organism>
<dbReference type="EMBL" id="CAKXAJ010021511">
    <property type="protein sequence ID" value="CAH2226526.1"/>
    <property type="molecule type" value="Genomic_DNA"/>
</dbReference>
<feature type="non-terminal residue" evidence="1">
    <location>
        <position position="50"/>
    </location>
</feature>
<dbReference type="AlphaFoldDB" id="A0A8S4QW76"/>
<sequence length="50" mass="5660">MDRGHDGPYTGRDGGRSRYFNPVAWIVVTTGRDHDPCNWLRISTNPKSLS</sequence>
<protein>
    <submittedName>
        <fullName evidence="1">Jg23001 protein</fullName>
    </submittedName>
</protein>
<dbReference type="Proteomes" id="UP000838756">
    <property type="component" value="Unassembled WGS sequence"/>
</dbReference>
<keyword evidence="2" id="KW-1185">Reference proteome</keyword>
<name>A0A8S4QW76_9NEOP</name>
<accession>A0A8S4QW76</accession>
<comment type="caution">
    <text evidence="1">The sequence shown here is derived from an EMBL/GenBank/DDBJ whole genome shotgun (WGS) entry which is preliminary data.</text>
</comment>
<evidence type="ECO:0000313" key="2">
    <source>
        <dbReference type="Proteomes" id="UP000838756"/>
    </source>
</evidence>
<gene>
    <name evidence="1" type="primary">jg23001</name>
    <name evidence="1" type="ORF">PAEG_LOCUS7229</name>
</gene>
<evidence type="ECO:0000313" key="1">
    <source>
        <dbReference type="EMBL" id="CAH2226526.1"/>
    </source>
</evidence>
<reference evidence="1" key="1">
    <citation type="submission" date="2022-03" db="EMBL/GenBank/DDBJ databases">
        <authorList>
            <person name="Lindestad O."/>
        </authorList>
    </citation>
    <scope>NUCLEOTIDE SEQUENCE</scope>
</reference>